<reference evidence="2 3" key="1">
    <citation type="submission" date="2017-01" db="EMBL/GenBank/DDBJ databases">
        <authorList>
            <person name="Erauso G."/>
        </authorList>
    </citation>
    <scope>NUCLEOTIDE SEQUENCE [LARGE SCALE GENOMIC DNA]</scope>
    <source>
        <strain evidence="2">MESINF1</strain>
    </source>
</reference>
<dbReference type="InterPro" id="IPR036526">
    <property type="entry name" value="C-N_Hydrolase_sf"/>
</dbReference>
<name>A0A7Z7LDI2_9BACT</name>
<dbReference type="GO" id="GO:0106008">
    <property type="term" value="F:2-oxoglutaramate amidase activity"/>
    <property type="evidence" value="ECO:0007669"/>
    <property type="project" value="TreeGrafter"/>
</dbReference>
<dbReference type="KEGG" id="minf:MESINF_0571"/>
<dbReference type="RefSeq" id="WP_169698430.1">
    <property type="nucleotide sequence ID" value="NZ_LS974202.1"/>
</dbReference>
<evidence type="ECO:0000313" key="3">
    <source>
        <dbReference type="Proteomes" id="UP000250796"/>
    </source>
</evidence>
<dbReference type="InterPro" id="IPR052737">
    <property type="entry name" value="Omega-amidase_YafV"/>
</dbReference>
<dbReference type="Gene3D" id="3.60.110.10">
    <property type="entry name" value="Carbon-nitrogen hydrolase"/>
    <property type="match status" value="1"/>
</dbReference>
<feature type="domain" description="CN hydrolase" evidence="1">
    <location>
        <begin position="1"/>
        <end position="242"/>
    </location>
</feature>
<proteinExistence type="predicted"/>
<dbReference type="PROSITE" id="PS50263">
    <property type="entry name" value="CN_HYDROLASE"/>
    <property type="match status" value="1"/>
</dbReference>
<dbReference type="GO" id="GO:0050152">
    <property type="term" value="F:omega-amidase activity"/>
    <property type="evidence" value="ECO:0007669"/>
    <property type="project" value="TreeGrafter"/>
</dbReference>
<keyword evidence="2" id="KW-0378">Hydrolase</keyword>
<protein>
    <submittedName>
        <fullName evidence="2">Putative amidohydrolase</fullName>
    </submittedName>
</protein>
<dbReference type="Proteomes" id="UP000250796">
    <property type="component" value="Chromosome MESINF"/>
</dbReference>
<sequence>MIIGGAAFDIAWEDPVKNMEKIAYIFDRAFENHVELLVFPEMSLSGFSLNPEKTYIPDSEVFFGGQVRRTSIAAIYGHVKRERSGYVNCASFLSTDRGPVTYGKRKLFTYGDEHRSYFPGSQASSFIHRGVEISLNVCYDLRFPELFRENVPAELMVVIANWPTTRARHWEVLLRARAVENQCFVLGVNRTGSDGKGIEYSGTESMLIDHNGDEIEVERIGELLIWELKDEAMERMRAWRRKFPALEDM</sequence>
<dbReference type="Pfam" id="PF00795">
    <property type="entry name" value="CN_hydrolase"/>
    <property type="match status" value="1"/>
</dbReference>
<dbReference type="AlphaFoldDB" id="A0A7Z7LDI2"/>
<dbReference type="SUPFAM" id="SSF56317">
    <property type="entry name" value="Carbon-nitrogen hydrolase"/>
    <property type="match status" value="1"/>
</dbReference>
<accession>A0A7Z7LDI2</accession>
<keyword evidence="3" id="KW-1185">Reference proteome</keyword>
<gene>
    <name evidence="2" type="ORF">MESINF_0571</name>
</gene>
<evidence type="ECO:0000259" key="1">
    <source>
        <dbReference type="PROSITE" id="PS50263"/>
    </source>
</evidence>
<dbReference type="EMBL" id="LS974202">
    <property type="protein sequence ID" value="SSC12020.1"/>
    <property type="molecule type" value="Genomic_DNA"/>
</dbReference>
<dbReference type="InterPro" id="IPR003010">
    <property type="entry name" value="C-N_Hydrolase"/>
</dbReference>
<organism evidence="2 3">
    <name type="scientific">Mesotoga infera</name>
    <dbReference type="NCBI Taxonomy" id="1236046"/>
    <lineage>
        <taxon>Bacteria</taxon>
        <taxon>Thermotogati</taxon>
        <taxon>Thermotogota</taxon>
        <taxon>Thermotogae</taxon>
        <taxon>Kosmotogales</taxon>
        <taxon>Kosmotogaceae</taxon>
        <taxon>Mesotoga</taxon>
    </lineage>
</organism>
<dbReference type="PANTHER" id="PTHR47799">
    <property type="entry name" value="OMEGA-AMIDASE YAFV"/>
    <property type="match status" value="1"/>
</dbReference>
<evidence type="ECO:0000313" key="2">
    <source>
        <dbReference type="EMBL" id="SSC12020.1"/>
    </source>
</evidence>
<dbReference type="PANTHER" id="PTHR47799:SF1">
    <property type="entry name" value="OMEGA-AMIDASE YAFV"/>
    <property type="match status" value="1"/>
</dbReference>